<evidence type="ECO:0000256" key="1">
    <source>
        <dbReference type="SAM" id="Phobius"/>
    </source>
</evidence>
<keyword evidence="1" id="KW-0472">Membrane</keyword>
<sequence length="54" mass="5862">MQDDGTLTWWSLFLYSAFALVCSCVAGFGARIGWKAATVVIGKLRRGGAWIGPR</sequence>
<dbReference type="EMBL" id="LAZR01008131">
    <property type="protein sequence ID" value="KKM80765.1"/>
    <property type="molecule type" value="Genomic_DNA"/>
</dbReference>
<keyword evidence="1" id="KW-1133">Transmembrane helix</keyword>
<evidence type="ECO:0000313" key="2">
    <source>
        <dbReference type="EMBL" id="KKM80765.1"/>
    </source>
</evidence>
<protein>
    <submittedName>
        <fullName evidence="2">Uncharacterized protein</fullName>
    </submittedName>
</protein>
<reference evidence="2" key="1">
    <citation type="journal article" date="2015" name="Nature">
        <title>Complex archaea that bridge the gap between prokaryotes and eukaryotes.</title>
        <authorList>
            <person name="Spang A."/>
            <person name="Saw J.H."/>
            <person name="Jorgensen S.L."/>
            <person name="Zaremba-Niedzwiedzka K."/>
            <person name="Martijn J."/>
            <person name="Lind A.E."/>
            <person name="van Eijk R."/>
            <person name="Schleper C."/>
            <person name="Guy L."/>
            <person name="Ettema T.J."/>
        </authorList>
    </citation>
    <scope>NUCLEOTIDE SEQUENCE</scope>
</reference>
<accession>A0A0F9MVX3</accession>
<organism evidence="2">
    <name type="scientific">marine sediment metagenome</name>
    <dbReference type="NCBI Taxonomy" id="412755"/>
    <lineage>
        <taxon>unclassified sequences</taxon>
        <taxon>metagenomes</taxon>
        <taxon>ecological metagenomes</taxon>
    </lineage>
</organism>
<feature type="transmembrane region" description="Helical" evidence="1">
    <location>
        <begin position="12"/>
        <end position="34"/>
    </location>
</feature>
<proteinExistence type="predicted"/>
<dbReference type="AlphaFoldDB" id="A0A0F9MVX3"/>
<name>A0A0F9MVX3_9ZZZZ</name>
<comment type="caution">
    <text evidence="2">The sequence shown here is derived from an EMBL/GenBank/DDBJ whole genome shotgun (WGS) entry which is preliminary data.</text>
</comment>
<gene>
    <name evidence="2" type="ORF">LCGC14_1336640</name>
</gene>
<keyword evidence="1" id="KW-0812">Transmembrane</keyword>